<reference evidence="2 3" key="1">
    <citation type="journal article" date="2019" name="Commun. Biol.">
        <title>The bagworm genome reveals a unique fibroin gene that provides high tensile strength.</title>
        <authorList>
            <person name="Kono N."/>
            <person name="Nakamura H."/>
            <person name="Ohtoshi R."/>
            <person name="Tomita M."/>
            <person name="Numata K."/>
            <person name="Arakawa K."/>
        </authorList>
    </citation>
    <scope>NUCLEOTIDE SEQUENCE [LARGE SCALE GENOMIC DNA]</scope>
</reference>
<dbReference type="EMBL" id="BGZK01000143">
    <property type="protein sequence ID" value="GBP22751.1"/>
    <property type="molecule type" value="Genomic_DNA"/>
</dbReference>
<evidence type="ECO:0000313" key="2">
    <source>
        <dbReference type="EMBL" id="GBP22751.1"/>
    </source>
</evidence>
<feature type="region of interest" description="Disordered" evidence="1">
    <location>
        <begin position="85"/>
        <end position="108"/>
    </location>
</feature>
<sequence>MGKVAPNTIIPSKWDPSALCDGPIIAGECDARRCAPRDFVTQLPRPILFSQSAWPERTPPRARSQCSLYNIISLCAFCADRHPAAPRDPPGPADRESAASPAITLHSD</sequence>
<organism evidence="2 3">
    <name type="scientific">Eumeta variegata</name>
    <name type="common">Bagworm moth</name>
    <name type="synonym">Eumeta japonica</name>
    <dbReference type="NCBI Taxonomy" id="151549"/>
    <lineage>
        <taxon>Eukaryota</taxon>
        <taxon>Metazoa</taxon>
        <taxon>Ecdysozoa</taxon>
        <taxon>Arthropoda</taxon>
        <taxon>Hexapoda</taxon>
        <taxon>Insecta</taxon>
        <taxon>Pterygota</taxon>
        <taxon>Neoptera</taxon>
        <taxon>Endopterygota</taxon>
        <taxon>Lepidoptera</taxon>
        <taxon>Glossata</taxon>
        <taxon>Ditrysia</taxon>
        <taxon>Tineoidea</taxon>
        <taxon>Psychidae</taxon>
        <taxon>Oiketicinae</taxon>
        <taxon>Eumeta</taxon>
    </lineage>
</organism>
<keyword evidence="3" id="KW-1185">Reference proteome</keyword>
<name>A0A4C1U8S5_EUMVA</name>
<dbReference type="Proteomes" id="UP000299102">
    <property type="component" value="Unassembled WGS sequence"/>
</dbReference>
<comment type="caution">
    <text evidence="2">The sequence shown here is derived from an EMBL/GenBank/DDBJ whole genome shotgun (WGS) entry which is preliminary data.</text>
</comment>
<accession>A0A4C1U8S5</accession>
<dbReference type="AlphaFoldDB" id="A0A4C1U8S5"/>
<protein>
    <submittedName>
        <fullName evidence="2">Uncharacterized protein</fullName>
    </submittedName>
</protein>
<evidence type="ECO:0000256" key="1">
    <source>
        <dbReference type="SAM" id="MobiDB-lite"/>
    </source>
</evidence>
<evidence type="ECO:0000313" key="3">
    <source>
        <dbReference type="Proteomes" id="UP000299102"/>
    </source>
</evidence>
<gene>
    <name evidence="2" type="ORF">EVAR_13541_1</name>
</gene>
<proteinExistence type="predicted"/>